<evidence type="ECO:0000256" key="1">
    <source>
        <dbReference type="SAM" id="MobiDB-lite"/>
    </source>
</evidence>
<dbReference type="EMBL" id="REGW02001053">
    <property type="protein sequence ID" value="KAE8277220.1"/>
    <property type="molecule type" value="Genomic_DNA"/>
</dbReference>
<gene>
    <name evidence="2" type="ORF">D5F01_LYC24931</name>
</gene>
<sequence length="173" mass="18579">MNATHHHLSHSSPSQAAASPLGPPAPLHSLLRSQRGCGGQRGDGAQGEKGALGICGGHGRDSGSKGRRLDELAVWAGVGKESRRAVVRWSKVGVAADALPAPHEEWTAGGTEPEMYQSVLWSEWEHHLLQRSERTTHRFLALLTDSGLVRLSEHWDSLWGLGGTAYHCPSISC</sequence>
<reference evidence="2 3" key="1">
    <citation type="submission" date="2019-07" db="EMBL/GenBank/DDBJ databases">
        <title>Chromosome genome assembly for large yellow croaker.</title>
        <authorList>
            <person name="Xiao S."/>
        </authorList>
    </citation>
    <scope>NUCLEOTIDE SEQUENCE [LARGE SCALE GENOMIC DNA]</scope>
    <source>
        <strain evidence="2">JMULYC20181020</strain>
        <tissue evidence="2">Muscle</tissue>
    </source>
</reference>
<accession>A0A6G0HDW1</accession>
<feature type="compositionally biased region" description="Gly residues" evidence="1">
    <location>
        <begin position="36"/>
        <end position="47"/>
    </location>
</feature>
<evidence type="ECO:0000313" key="2">
    <source>
        <dbReference type="EMBL" id="KAE8277220.1"/>
    </source>
</evidence>
<dbReference type="AlphaFoldDB" id="A0A6G0HDW1"/>
<proteinExistence type="predicted"/>
<evidence type="ECO:0000313" key="3">
    <source>
        <dbReference type="Proteomes" id="UP000424527"/>
    </source>
</evidence>
<protein>
    <submittedName>
        <fullName evidence="2">Uncharacterized protein</fullName>
    </submittedName>
</protein>
<organism evidence="2 3">
    <name type="scientific">Larimichthys crocea</name>
    <name type="common">Large yellow croaker</name>
    <name type="synonym">Pseudosciaena crocea</name>
    <dbReference type="NCBI Taxonomy" id="215358"/>
    <lineage>
        <taxon>Eukaryota</taxon>
        <taxon>Metazoa</taxon>
        <taxon>Chordata</taxon>
        <taxon>Craniata</taxon>
        <taxon>Vertebrata</taxon>
        <taxon>Euteleostomi</taxon>
        <taxon>Actinopterygii</taxon>
        <taxon>Neopterygii</taxon>
        <taxon>Teleostei</taxon>
        <taxon>Neoteleostei</taxon>
        <taxon>Acanthomorphata</taxon>
        <taxon>Eupercaria</taxon>
        <taxon>Sciaenidae</taxon>
        <taxon>Larimichthys</taxon>
    </lineage>
</organism>
<keyword evidence="3" id="KW-1185">Reference proteome</keyword>
<feature type="region of interest" description="Disordered" evidence="1">
    <location>
        <begin position="1"/>
        <end position="50"/>
    </location>
</feature>
<name>A0A6G0HDW1_LARCR</name>
<comment type="caution">
    <text evidence="2">The sequence shown here is derived from an EMBL/GenBank/DDBJ whole genome shotgun (WGS) entry which is preliminary data.</text>
</comment>
<dbReference type="Proteomes" id="UP000424527">
    <property type="component" value="Unassembled WGS sequence"/>
</dbReference>
<feature type="compositionally biased region" description="Low complexity" evidence="1">
    <location>
        <begin position="10"/>
        <end position="20"/>
    </location>
</feature>